<dbReference type="SUPFAM" id="SSF46689">
    <property type="entry name" value="Homeodomain-like"/>
    <property type="match status" value="1"/>
</dbReference>
<evidence type="ECO:0000313" key="5">
    <source>
        <dbReference type="EMBL" id="QMV44339.1"/>
    </source>
</evidence>
<dbReference type="Pfam" id="PF12833">
    <property type="entry name" value="HTH_18"/>
    <property type="match status" value="1"/>
</dbReference>
<dbReference type="SMART" id="SM00342">
    <property type="entry name" value="HTH_ARAC"/>
    <property type="match status" value="1"/>
</dbReference>
<evidence type="ECO:0000313" key="6">
    <source>
        <dbReference type="Proteomes" id="UP000515679"/>
    </source>
</evidence>
<keyword evidence="2" id="KW-0238">DNA-binding</keyword>
<evidence type="ECO:0000256" key="2">
    <source>
        <dbReference type="ARBA" id="ARBA00023125"/>
    </source>
</evidence>
<gene>
    <name evidence="5" type="ORF">FPL14_26610</name>
</gene>
<keyword evidence="6" id="KW-1185">Reference proteome</keyword>
<dbReference type="PANTHER" id="PTHR43280:SF2">
    <property type="entry name" value="HTH-TYPE TRANSCRIPTIONAL REGULATOR EXSA"/>
    <property type="match status" value="1"/>
</dbReference>
<feature type="domain" description="HTH araC/xylS-type" evidence="4">
    <location>
        <begin position="195"/>
        <end position="293"/>
    </location>
</feature>
<evidence type="ECO:0000259" key="4">
    <source>
        <dbReference type="PROSITE" id="PS01124"/>
    </source>
</evidence>
<keyword evidence="3" id="KW-0804">Transcription</keyword>
<dbReference type="EMBL" id="CP041969">
    <property type="protein sequence ID" value="QMV44339.1"/>
    <property type="molecule type" value="Genomic_DNA"/>
</dbReference>
<organism evidence="5 6">
    <name type="scientific">Cohnella cholangitidis</name>
    <dbReference type="NCBI Taxonomy" id="2598458"/>
    <lineage>
        <taxon>Bacteria</taxon>
        <taxon>Bacillati</taxon>
        <taxon>Bacillota</taxon>
        <taxon>Bacilli</taxon>
        <taxon>Bacillales</taxon>
        <taxon>Paenibacillaceae</taxon>
        <taxon>Cohnella</taxon>
    </lineage>
</organism>
<dbReference type="InterPro" id="IPR014710">
    <property type="entry name" value="RmlC-like_jellyroll"/>
</dbReference>
<keyword evidence="1" id="KW-0805">Transcription regulation</keyword>
<dbReference type="PRINTS" id="PR00032">
    <property type="entry name" value="HTHARAC"/>
</dbReference>
<proteinExistence type="predicted"/>
<accession>A0A7G5C555</accession>
<dbReference type="Pfam" id="PF02311">
    <property type="entry name" value="AraC_binding"/>
    <property type="match status" value="1"/>
</dbReference>
<dbReference type="GO" id="GO:0043565">
    <property type="term" value="F:sequence-specific DNA binding"/>
    <property type="evidence" value="ECO:0007669"/>
    <property type="project" value="InterPro"/>
</dbReference>
<dbReference type="InterPro" id="IPR009057">
    <property type="entry name" value="Homeodomain-like_sf"/>
</dbReference>
<name>A0A7G5C555_9BACL</name>
<protein>
    <submittedName>
        <fullName evidence="5">Helix-turn-helix domain-containing protein</fullName>
    </submittedName>
</protein>
<dbReference type="SUPFAM" id="SSF51182">
    <property type="entry name" value="RmlC-like cupins"/>
    <property type="match status" value="1"/>
</dbReference>
<dbReference type="Proteomes" id="UP000515679">
    <property type="component" value="Chromosome"/>
</dbReference>
<dbReference type="PANTHER" id="PTHR43280">
    <property type="entry name" value="ARAC-FAMILY TRANSCRIPTIONAL REGULATOR"/>
    <property type="match status" value="1"/>
</dbReference>
<sequence length="303" mass="35180">MEFAKLALQEHVSVDKLISFHYFEYATGYAFDGEEHDFWEFLYVDKGETEVRADDRIYELKQGQLIFHKPNEFHTVRVHKHHKPPNLVVISFECPSPAMAMLEDRVFALEDKEKKLLSVIVKEGYQCFAPPFDDPSSHNLIRQENAPFAGEQLIKAYLEVLLISLIRLIKHPDSLFGQIGTPLQLESNSEADVVNGIVEYMKNHISEPLELDKLSKRFHLGRSRLREVFHNHTSMGLLEYFKHLRIEFVKSAIRENRCNFTEIAERLGYASIHYFSKDFRKMTGMSPSEYAKSVTSRIPTSKP</sequence>
<dbReference type="InterPro" id="IPR020449">
    <property type="entry name" value="Tscrpt_reg_AraC-type_HTH"/>
</dbReference>
<dbReference type="InterPro" id="IPR003313">
    <property type="entry name" value="AraC-bd"/>
</dbReference>
<evidence type="ECO:0000256" key="1">
    <source>
        <dbReference type="ARBA" id="ARBA00023015"/>
    </source>
</evidence>
<evidence type="ECO:0000256" key="3">
    <source>
        <dbReference type="ARBA" id="ARBA00023163"/>
    </source>
</evidence>
<dbReference type="RefSeq" id="WP_182300574.1">
    <property type="nucleotide sequence ID" value="NZ_CP041969.1"/>
</dbReference>
<dbReference type="AlphaFoldDB" id="A0A7G5C555"/>
<reference evidence="5 6" key="1">
    <citation type="submission" date="2019-07" db="EMBL/GenBank/DDBJ databases">
        <authorList>
            <person name="Kim J.K."/>
            <person name="Cheong H.-M."/>
            <person name="Choi Y."/>
            <person name="Hwang K.J."/>
            <person name="Lee S."/>
            <person name="Choi C."/>
        </authorList>
    </citation>
    <scope>NUCLEOTIDE SEQUENCE [LARGE SCALE GENOMIC DNA]</scope>
    <source>
        <strain evidence="5 6">KS 22</strain>
    </source>
</reference>
<dbReference type="KEGG" id="cchl:FPL14_26610"/>
<dbReference type="InterPro" id="IPR011051">
    <property type="entry name" value="RmlC_Cupin_sf"/>
</dbReference>
<dbReference type="PROSITE" id="PS00041">
    <property type="entry name" value="HTH_ARAC_FAMILY_1"/>
    <property type="match status" value="1"/>
</dbReference>
<dbReference type="Gene3D" id="2.60.120.10">
    <property type="entry name" value="Jelly Rolls"/>
    <property type="match status" value="1"/>
</dbReference>
<dbReference type="InterPro" id="IPR018062">
    <property type="entry name" value="HTH_AraC-typ_CS"/>
</dbReference>
<dbReference type="PROSITE" id="PS01124">
    <property type="entry name" value="HTH_ARAC_FAMILY_2"/>
    <property type="match status" value="1"/>
</dbReference>
<dbReference type="InterPro" id="IPR018060">
    <property type="entry name" value="HTH_AraC"/>
</dbReference>
<dbReference type="Gene3D" id="1.10.10.60">
    <property type="entry name" value="Homeodomain-like"/>
    <property type="match status" value="2"/>
</dbReference>
<dbReference type="GO" id="GO:0003700">
    <property type="term" value="F:DNA-binding transcription factor activity"/>
    <property type="evidence" value="ECO:0007669"/>
    <property type="project" value="InterPro"/>
</dbReference>